<reference evidence="1 2" key="1">
    <citation type="submission" date="2019-11" db="EMBL/GenBank/DDBJ databases">
        <title>Type strains purchased from KCTC, JCM and DSMZ.</title>
        <authorList>
            <person name="Lu H."/>
        </authorList>
    </citation>
    <scope>NUCLEOTIDE SEQUENCE [LARGE SCALE GENOMIC DNA]</scope>
    <source>
        <strain evidence="1 2">JCM 31587</strain>
    </source>
</reference>
<dbReference type="OrthoDB" id="332228at2"/>
<keyword evidence="2" id="KW-1185">Reference proteome</keyword>
<dbReference type="InterPro" id="IPR047677">
    <property type="entry name" value="GDCCVxC"/>
</dbReference>
<dbReference type="RefSeq" id="WP_155453068.1">
    <property type="nucleotide sequence ID" value="NZ_WNKX01000003.1"/>
</dbReference>
<accession>A0A6L6QEL7</accession>
<protein>
    <submittedName>
        <fullName evidence="1">Uncharacterized protein</fullName>
    </submittedName>
</protein>
<gene>
    <name evidence="1" type="ORF">GM658_05915</name>
</gene>
<proteinExistence type="predicted"/>
<dbReference type="EMBL" id="WNKX01000003">
    <property type="protein sequence ID" value="MTW10133.1"/>
    <property type="molecule type" value="Genomic_DNA"/>
</dbReference>
<comment type="caution">
    <text evidence="1">The sequence shown here is derived from an EMBL/GenBank/DDBJ whole genome shotgun (WGS) entry which is preliminary data.</text>
</comment>
<organism evidence="1 2">
    <name type="scientific">Massilia eburnea</name>
    <dbReference type="NCBI Taxonomy" id="1776165"/>
    <lineage>
        <taxon>Bacteria</taxon>
        <taxon>Pseudomonadati</taxon>
        <taxon>Pseudomonadota</taxon>
        <taxon>Betaproteobacteria</taxon>
        <taxon>Burkholderiales</taxon>
        <taxon>Oxalobacteraceae</taxon>
        <taxon>Telluria group</taxon>
        <taxon>Massilia</taxon>
    </lineage>
</organism>
<dbReference type="AlphaFoldDB" id="A0A6L6QEL7"/>
<evidence type="ECO:0000313" key="1">
    <source>
        <dbReference type="EMBL" id="MTW10133.1"/>
    </source>
</evidence>
<dbReference type="Proteomes" id="UP000472320">
    <property type="component" value="Unassembled WGS sequence"/>
</dbReference>
<sequence>MSEIILDSVLTCPACGHMKWETMPEDACQWHYECESCHTMLRPKAGDCCVFCSYGTVACPPMQEAPGFCCGT</sequence>
<name>A0A6L6QEL7_9BURK</name>
<evidence type="ECO:0000313" key="2">
    <source>
        <dbReference type="Proteomes" id="UP000472320"/>
    </source>
</evidence>
<dbReference type="NCBIfam" id="NF041374">
    <property type="entry name" value="GDCCVxC"/>
    <property type="match status" value="1"/>
</dbReference>